<dbReference type="EMBL" id="JAUDFV010000138">
    <property type="protein sequence ID" value="KAL2725287.1"/>
    <property type="molecule type" value="Genomic_DNA"/>
</dbReference>
<proteinExistence type="predicted"/>
<protein>
    <submittedName>
        <fullName evidence="1">Uncharacterized protein</fullName>
    </submittedName>
</protein>
<comment type="caution">
    <text evidence="1">The sequence shown here is derived from an EMBL/GenBank/DDBJ whole genome shotgun (WGS) entry which is preliminary data.</text>
</comment>
<reference evidence="1 2" key="1">
    <citation type="journal article" date="2024" name="Ann. Entomol. Soc. Am.">
        <title>Genomic analyses of the southern and eastern yellowjacket wasps (Hymenoptera: Vespidae) reveal evolutionary signatures of social life.</title>
        <authorList>
            <person name="Catto M.A."/>
            <person name="Caine P.B."/>
            <person name="Orr S.E."/>
            <person name="Hunt B.G."/>
            <person name="Goodisman M.A.D."/>
        </authorList>
    </citation>
    <scope>NUCLEOTIDE SEQUENCE [LARGE SCALE GENOMIC DNA]</scope>
    <source>
        <strain evidence="1">233</strain>
        <tissue evidence="1">Head and thorax</tissue>
    </source>
</reference>
<evidence type="ECO:0000313" key="1">
    <source>
        <dbReference type="EMBL" id="KAL2725287.1"/>
    </source>
</evidence>
<gene>
    <name evidence="1" type="ORF">V1478_007960</name>
</gene>
<organism evidence="1 2">
    <name type="scientific">Vespula squamosa</name>
    <name type="common">Southern yellow jacket</name>
    <name type="synonym">Wasp</name>
    <dbReference type="NCBI Taxonomy" id="30214"/>
    <lineage>
        <taxon>Eukaryota</taxon>
        <taxon>Metazoa</taxon>
        <taxon>Ecdysozoa</taxon>
        <taxon>Arthropoda</taxon>
        <taxon>Hexapoda</taxon>
        <taxon>Insecta</taxon>
        <taxon>Pterygota</taxon>
        <taxon>Neoptera</taxon>
        <taxon>Endopterygota</taxon>
        <taxon>Hymenoptera</taxon>
        <taxon>Apocrita</taxon>
        <taxon>Aculeata</taxon>
        <taxon>Vespoidea</taxon>
        <taxon>Vespidae</taxon>
        <taxon>Vespinae</taxon>
        <taxon>Vespula</taxon>
    </lineage>
</organism>
<evidence type="ECO:0000313" key="2">
    <source>
        <dbReference type="Proteomes" id="UP001607302"/>
    </source>
</evidence>
<dbReference type="AlphaFoldDB" id="A0ABD2AY95"/>
<keyword evidence="2" id="KW-1185">Reference proteome</keyword>
<accession>A0ABD2AY95</accession>
<dbReference type="Proteomes" id="UP001607302">
    <property type="component" value="Unassembled WGS sequence"/>
</dbReference>
<name>A0ABD2AY95_VESSQ</name>
<sequence length="67" mass="7850">MEMFCKALRAFKVHAMYYGNSDISRQMVTFVNPGTCSDVSRDRDYIEDKPFIEIRSLRISVKRVVNN</sequence>